<keyword evidence="1" id="KW-0175">Coiled coil</keyword>
<keyword evidence="2" id="KW-0812">Transmembrane</keyword>
<feature type="transmembrane region" description="Helical" evidence="2">
    <location>
        <begin position="35"/>
        <end position="53"/>
    </location>
</feature>
<evidence type="ECO:0000313" key="3">
    <source>
        <dbReference type="EMBL" id="OUS46449.1"/>
    </source>
</evidence>
<evidence type="ECO:0000256" key="1">
    <source>
        <dbReference type="SAM" id="Coils"/>
    </source>
</evidence>
<sequence>MGASRWRREGDERTPLLRADDGARARDDGRGTRRWYFVATLAVAVTMQTVLYGEKLSDIGNELIQRRYGTPSAPTPGLAERALSEREVTTNWMLSSARYRKHEMLRRVRVSSLGQSEGSIEVIGGDNASATPETVPTTSDVAYTITHRLLNADFETVYNDFLAAIPCAKSCSRPESSFKTFCNETVRAPSESNFLTCISQKCGCRESFEIREALFYTCEISKEQTHFDGVDFATFVRDVVSDAEEDCSKRNNLMIFHKNTFDVGKKCAFEEKDWPKPEHCASQEQITASCEFSSTSCGEDAEQVSGFAPGGFHELNWHCPVFRCTGENKCSWDTEYCKSEIQYLETKCKRSTTLKGKCSFCELGWQLDETSNKCVACEPGYNKEVNATGTFCVLDEDKLIESVKKDLENVTALMGDDLENLGLYIRQNAKLGAFWDDLKRELNNLTSQVQNIINKIIRLKDDVANLIRDIGKAIVALGKDLWALAQKCGAVISDLLASIIPGVDSLLSGVKDALVCDLSETAQARLGESRLGKLAPRHDHEVERKLAEIFYGEELAKVMVPEPPAAVGGNECPVIPCLTAVCEEIRIEHTIDESTNGFSSPFPKKGSKMERRLTKITKQVKASIKVNVKGGMKTCAGLTDFGISFGFAKAIADAFVNVIKPAFDASVRTLTDWTNRLTDGIKAAKDWVAGAFNTVDRTVKSIPGFGRRRLLKSGTREDVPYWDEELERAATFGRLENVYLAEVRELERSTRKQLEIIKAMHSGEDLFLAAQRHHAAQQTSAELGGILDGDKLIGAMTDAFQLGMKSISFNLRFKVDMDASVEIDATADLYRTGDLSQGKFVKSFRKFKMLKFGFYIIVEGALKLTLPYYFMANGQGHFEYKLVSDGLFVDLGLSDGEPMLTLPTSPKVKLEQQTTAQMSSSMKLGVMAELEDFSIQLCWAGLVCTGPIIKAGQPVYAGADVYAAAHSGHNNCFNGRSGLEAVFADRFAGYNDDKCRLRKDGAVAGAGWYSEFPGISFDLDLVTTTNLGSKCELKLDLYEAPRFDYTAPISHHACTSSGGEFVSTQTCDTTASAVDADSCPSGWFKSGDKCYEACYNTKTQCGNSVGRNDVYCVYKSPVCARTDCDGKGGNKPNAPSC</sequence>
<gene>
    <name evidence="3" type="ORF">BE221DRAFT_191932</name>
</gene>
<accession>A0A1Y5IA47</accession>
<reference evidence="3" key="1">
    <citation type="submission" date="2017-04" db="EMBL/GenBank/DDBJ databases">
        <title>Population genomics of picophytoplankton unveils novel chromosome hypervariability.</title>
        <authorList>
            <consortium name="DOE Joint Genome Institute"/>
            <person name="Blanc-Mathieu R."/>
            <person name="Krasovec M."/>
            <person name="Hebrard M."/>
            <person name="Yau S."/>
            <person name="Desgranges E."/>
            <person name="Martin J."/>
            <person name="Schackwitz W."/>
            <person name="Kuo A."/>
            <person name="Salin G."/>
            <person name="Donnadieu C."/>
            <person name="Desdevises Y."/>
            <person name="Sanchez-Ferandin S."/>
            <person name="Moreau H."/>
            <person name="Rivals E."/>
            <person name="Grigoriev I.V."/>
            <person name="Grimsley N."/>
            <person name="Eyre-Walker A."/>
            <person name="Piganeau G."/>
        </authorList>
    </citation>
    <scope>NUCLEOTIDE SEQUENCE [LARGE SCALE GENOMIC DNA]</scope>
    <source>
        <strain evidence="3">RCC 1115</strain>
    </source>
</reference>
<name>A0A1Y5IA47_OSTTA</name>
<protein>
    <submittedName>
        <fullName evidence="3">Uncharacterized protein</fullName>
    </submittedName>
</protein>
<feature type="coiled-coil region" evidence="1">
    <location>
        <begin position="435"/>
        <end position="469"/>
    </location>
</feature>
<proteinExistence type="predicted"/>
<keyword evidence="2" id="KW-0472">Membrane</keyword>
<dbReference type="AlphaFoldDB" id="A0A1Y5IA47"/>
<evidence type="ECO:0000256" key="2">
    <source>
        <dbReference type="SAM" id="Phobius"/>
    </source>
</evidence>
<dbReference type="EMBL" id="KZ155783">
    <property type="protein sequence ID" value="OUS46449.1"/>
    <property type="molecule type" value="Genomic_DNA"/>
</dbReference>
<keyword evidence="2" id="KW-1133">Transmembrane helix</keyword>
<dbReference type="Proteomes" id="UP000195557">
    <property type="component" value="Unassembled WGS sequence"/>
</dbReference>
<organism evidence="3">
    <name type="scientific">Ostreococcus tauri</name>
    <name type="common">Marine green alga</name>
    <dbReference type="NCBI Taxonomy" id="70448"/>
    <lineage>
        <taxon>Eukaryota</taxon>
        <taxon>Viridiplantae</taxon>
        <taxon>Chlorophyta</taxon>
        <taxon>Mamiellophyceae</taxon>
        <taxon>Mamiellales</taxon>
        <taxon>Bathycoccaceae</taxon>
        <taxon>Ostreococcus</taxon>
    </lineage>
</organism>